<name>A0ABV3ZQY0_9BURK</name>
<accession>A0ABV3ZQY0</accession>
<evidence type="ECO:0000313" key="2">
    <source>
        <dbReference type="Proteomes" id="UP001561046"/>
    </source>
</evidence>
<proteinExistence type="predicted"/>
<keyword evidence="2" id="KW-1185">Reference proteome</keyword>
<dbReference type="EMBL" id="JBFYGN010000002">
    <property type="protein sequence ID" value="MEX8191539.1"/>
    <property type="molecule type" value="Genomic_DNA"/>
</dbReference>
<organism evidence="1 2">
    <name type="scientific">Comamonas guangdongensis</name>
    <dbReference type="NCBI Taxonomy" id="510515"/>
    <lineage>
        <taxon>Bacteria</taxon>
        <taxon>Pseudomonadati</taxon>
        <taxon>Pseudomonadota</taxon>
        <taxon>Betaproteobacteria</taxon>
        <taxon>Burkholderiales</taxon>
        <taxon>Comamonadaceae</taxon>
        <taxon>Comamonas</taxon>
    </lineage>
</organism>
<gene>
    <name evidence="1" type="ORF">AB6724_01650</name>
</gene>
<protein>
    <submittedName>
        <fullName evidence="1">Uncharacterized protein</fullName>
    </submittedName>
</protein>
<sequence length="129" mass="13783">MRFEFEDSEVAEIRRLGDALLIRFSAARLYEGDGRGAGAGWWQPALLICKQVVQIGPGLDAVLAAAGRLQQARLQLAGQSLRRLPMPFASDAGFALELEFAAGPSCSLQGQGLELSSPDAQCAVESFQC</sequence>
<evidence type="ECO:0000313" key="1">
    <source>
        <dbReference type="EMBL" id="MEX8191539.1"/>
    </source>
</evidence>
<dbReference type="Proteomes" id="UP001561046">
    <property type="component" value="Unassembled WGS sequence"/>
</dbReference>
<reference evidence="1 2" key="1">
    <citation type="journal article" date="2013" name="Int. J. Syst. Evol. Microbiol.">
        <title>Comamonas guangdongensis sp. nov., isolated from subterranean forest sediment, and emended description of the genus Comamonas.</title>
        <authorList>
            <person name="Zhang J."/>
            <person name="Wang Y."/>
            <person name="Zhou S."/>
            <person name="Wu C."/>
            <person name="He J."/>
            <person name="Li F."/>
        </authorList>
    </citation>
    <scope>NUCLEOTIDE SEQUENCE [LARGE SCALE GENOMIC DNA]</scope>
    <source>
        <strain evidence="1 2">CCTCC AB2011133</strain>
    </source>
</reference>
<dbReference type="RefSeq" id="WP_369336765.1">
    <property type="nucleotide sequence ID" value="NZ_JBFYGN010000002.1"/>
</dbReference>
<comment type="caution">
    <text evidence="1">The sequence shown here is derived from an EMBL/GenBank/DDBJ whole genome shotgun (WGS) entry which is preliminary data.</text>
</comment>